<keyword evidence="14 17" id="KW-0676">Redox-active center</keyword>
<organism evidence="18 19">
    <name type="scientific">Candidatus Galligastranaerophilus intestinavium</name>
    <dbReference type="NCBI Taxonomy" id="2840836"/>
    <lineage>
        <taxon>Bacteria</taxon>
        <taxon>Candidatus Galligastranaerophilus</taxon>
    </lineage>
</organism>
<name>A0A9D1FHE9_9BACT</name>
<feature type="binding site" evidence="17">
    <location>
        <position position="9"/>
    </location>
    <ligand>
        <name>[4Fe-4S] cluster</name>
        <dbReference type="ChEBI" id="CHEBI:49883"/>
    </ligand>
</feature>
<evidence type="ECO:0000256" key="1">
    <source>
        <dbReference type="ARBA" id="ARBA00002268"/>
    </source>
</evidence>
<dbReference type="EMBL" id="DVJQ01000010">
    <property type="protein sequence ID" value="HIS73623.1"/>
    <property type="molecule type" value="Genomic_DNA"/>
</dbReference>
<dbReference type="Pfam" id="PF02677">
    <property type="entry name" value="QueH"/>
    <property type="match status" value="1"/>
</dbReference>
<keyword evidence="12 17" id="KW-0411">Iron-sulfur</keyword>
<keyword evidence="9 17" id="KW-0671">Queuosine biosynthesis</keyword>
<dbReference type="EC" id="1.17.99.6" evidence="4 17"/>
<reference evidence="18" key="1">
    <citation type="submission" date="2020-10" db="EMBL/GenBank/DDBJ databases">
        <authorList>
            <person name="Gilroy R."/>
        </authorList>
    </citation>
    <scope>NUCLEOTIDE SEQUENCE</scope>
    <source>
        <strain evidence="18">CHK152-2871</strain>
    </source>
</reference>
<evidence type="ECO:0000256" key="7">
    <source>
        <dbReference type="ARBA" id="ARBA00022694"/>
    </source>
</evidence>
<sequence>MSKVLLHACCAVCAGYPLKLLQREGFEPVVYFYNPNIYPKQEHDRRYQELVKYSLKERFELIFGGFNPLDFENIALGLENEPEKGRRCSRCFELRLVKSAMCAKDMGINFFTTTLTVSPHKSSSQIFKVAENVATQYGLEFLKYDFKKHDGFKITQQIARENNMYKQTYCGCKYSIYKEIESQV</sequence>
<keyword evidence="8 17" id="KW-0479">Metal-binding</keyword>
<evidence type="ECO:0000256" key="10">
    <source>
        <dbReference type="ARBA" id="ARBA00023002"/>
    </source>
</evidence>
<evidence type="ECO:0000256" key="16">
    <source>
        <dbReference type="ARBA" id="ARBA00047415"/>
    </source>
</evidence>
<dbReference type="PANTHER" id="PTHR36701:SF1">
    <property type="entry name" value="EPOXYQUEUOSINE REDUCTASE QUEH"/>
    <property type="match status" value="1"/>
</dbReference>
<feature type="binding site" evidence="17">
    <location>
        <position position="10"/>
    </location>
    <ligand>
        <name>[4Fe-4S] cluster</name>
        <dbReference type="ChEBI" id="CHEBI:49883"/>
    </ligand>
</feature>
<evidence type="ECO:0000256" key="5">
    <source>
        <dbReference type="ARBA" id="ARBA00016895"/>
    </source>
</evidence>
<proteinExistence type="inferred from homology"/>
<comment type="catalytic activity">
    <reaction evidence="16 17">
        <text>epoxyqueuosine(34) in tRNA + AH2 = queuosine(34) in tRNA + A + H2O</text>
        <dbReference type="Rhea" id="RHEA:32159"/>
        <dbReference type="Rhea" id="RHEA-COMP:18571"/>
        <dbReference type="Rhea" id="RHEA-COMP:18582"/>
        <dbReference type="ChEBI" id="CHEBI:13193"/>
        <dbReference type="ChEBI" id="CHEBI:15377"/>
        <dbReference type="ChEBI" id="CHEBI:17499"/>
        <dbReference type="ChEBI" id="CHEBI:194431"/>
        <dbReference type="ChEBI" id="CHEBI:194443"/>
        <dbReference type="EC" id="1.17.99.6"/>
    </reaction>
</comment>
<evidence type="ECO:0000256" key="3">
    <source>
        <dbReference type="ARBA" id="ARBA00008207"/>
    </source>
</evidence>
<dbReference type="HAMAP" id="MF_02089">
    <property type="entry name" value="QueH"/>
    <property type="match status" value="1"/>
</dbReference>
<keyword evidence="6 17" id="KW-0004">4Fe-4S</keyword>
<dbReference type="GO" id="GO:0046872">
    <property type="term" value="F:metal ion binding"/>
    <property type="evidence" value="ECO:0007669"/>
    <property type="project" value="UniProtKB-KW"/>
</dbReference>
<evidence type="ECO:0000313" key="19">
    <source>
        <dbReference type="Proteomes" id="UP000886865"/>
    </source>
</evidence>
<evidence type="ECO:0000256" key="11">
    <source>
        <dbReference type="ARBA" id="ARBA00023004"/>
    </source>
</evidence>
<feature type="binding site" evidence="17">
    <location>
        <position position="91"/>
    </location>
    <ligand>
        <name>[4Fe-4S] cluster</name>
        <dbReference type="ChEBI" id="CHEBI:49883"/>
    </ligand>
</feature>
<evidence type="ECO:0000256" key="9">
    <source>
        <dbReference type="ARBA" id="ARBA00022785"/>
    </source>
</evidence>
<comment type="similarity">
    <text evidence="3 17">Belongs to the QueH family.</text>
</comment>
<comment type="function">
    <text evidence="1 17">Catalyzes the conversion of epoxyqueuosine (oQ) to queuosine (Q), which is a hypermodified base found in the wobble positions of tRNA(Asp), tRNA(Asn), tRNA(His) and tRNA(Tyr).</text>
</comment>
<evidence type="ECO:0000256" key="2">
    <source>
        <dbReference type="ARBA" id="ARBA00004691"/>
    </source>
</evidence>
<evidence type="ECO:0000256" key="4">
    <source>
        <dbReference type="ARBA" id="ARBA00012622"/>
    </source>
</evidence>
<evidence type="ECO:0000256" key="12">
    <source>
        <dbReference type="ARBA" id="ARBA00023014"/>
    </source>
</evidence>
<evidence type="ECO:0000256" key="6">
    <source>
        <dbReference type="ARBA" id="ARBA00022485"/>
    </source>
</evidence>
<dbReference type="Proteomes" id="UP000886865">
    <property type="component" value="Unassembled WGS sequence"/>
</dbReference>
<evidence type="ECO:0000313" key="18">
    <source>
        <dbReference type="EMBL" id="HIS73623.1"/>
    </source>
</evidence>
<dbReference type="PANTHER" id="PTHR36701">
    <property type="entry name" value="EPOXYQUEUOSINE REDUCTASE QUEH"/>
    <property type="match status" value="1"/>
</dbReference>
<comment type="pathway">
    <text evidence="2 17">tRNA modification; tRNA-queuosine biosynthesis.</text>
</comment>
<keyword evidence="10 17" id="KW-0560">Oxidoreductase</keyword>
<keyword evidence="13 17" id="KW-1015">Disulfide bond</keyword>
<gene>
    <name evidence="17" type="primary">queH</name>
    <name evidence="18" type="ORF">IAA86_01220</name>
</gene>
<dbReference type="AlphaFoldDB" id="A0A9D1FHE9"/>
<keyword evidence="11 17" id="KW-0408">Iron</keyword>
<dbReference type="InterPro" id="IPR003828">
    <property type="entry name" value="QueH"/>
</dbReference>
<protein>
    <recommendedName>
        <fullName evidence="5 17">Epoxyqueuosine reductase QueH</fullName>
        <ecNumber evidence="4 17">1.17.99.6</ecNumber>
    </recommendedName>
    <alternativeName>
        <fullName evidence="15 17">Queuosine biosynthesis protein QueH</fullName>
    </alternativeName>
</protein>
<dbReference type="GO" id="GO:0008616">
    <property type="term" value="P:tRNA queuosine(34) biosynthetic process"/>
    <property type="evidence" value="ECO:0007669"/>
    <property type="project" value="UniProtKB-UniRule"/>
</dbReference>
<comment type="caution">
    <text evidence="18">The sequence shown here is derived from an EMBL/GenBank/DDBJ whole genome shotgun (WGS) entry which is preliminary data.</text>
</comment>
<feature type="disulfide bond" description="Redox-active" evidence="17">
    <location>
        <begin position="170"/>
        <end position="172"/>
    </location>
</feature>
<accession>A0A9D1FHE9</accession>
<evidence type="ECO:0000256" key="15">
    <source>
        <dbReference type="ARBA" id="ARBA00031446"/>
    </source>
</evidence>
<reference evidence="18" key="2">
    <citation type="journal article" date="2021" name="PeerJ">
        <title>Extensive microbial diversity within the chicken gut microbiome revealed by metagenomics and culture.</title>
        <authorList>
            <person name="Gilroy R."/>
            <person name="Ravi A."/>
            <person name="Getino M."/>
            <person name="Pursley I."/>
            <person name="Horton D.L."/>
            <person name="Alikhan N.F."/>
            <person name="Baker D."/>
            <person name="Gharbi K."/>
            <person name="Hall N."/>
            <person name="Watson M."/>
            <person name="Adriaenssens E.M."/>
            <person name="Foster-Nyarko E."/>
            <person name="Jarju S."/>
            <person name="Secka A."/>
            <person name="Antonio M."/>
            <person name="Oren A."/>
            <person name="Chaudhuri R.R."/>
            <person name="La Ragione R."/>
            <person name="Hildebrand F."/>
            <person name="Pallen M.J."/>
        </authorList>
    </citation>
    <scope>NUCLEOTIDE SEQUENCE</scope>
    <source>
        <strain evidence="18">CHK152-2871</strain>
    </source>
</reference>
<dbReference type="GO" id="GO:0051539">
    <property type="term" value="F:4 iron, 4 sulfur cluster binding"/>
    <property type="evidence" value="ECO:0007669"/>
    <property type="project" value="UniProtKB-UniRule"/>
</dbReference>
<feature type="binding site" evidence="17">
    <location>
        <position position="88"/>
    </location>
    <ligand>
        <name>[4Fe-4S] cluster</name>
        <dbReference type="ChEBI" id="CHEBI:49883"/>
    </ligand>
</feature>
<evidence type="ECO:0000256" key="13">
    <source>
        <dbReference type="ARBA" id="ARBA00023157"/>
    </source>
</evidence>
<dbReference type="GO" id="GO:0052693">
    <property type="term" value="F:epoxyqueuosine reductase activity"/>
    <property type="evidence" value="ECO:0007669"/>
    <property type="project" value="UniProtKB-UniRule"/>
</dbReference>
<evidence type="ECO:0000256" key="17">
    <source>
        <dbReference type="HAMAP-Rule" id="MF_02089"/>
    </source>
</evidence>
<keyword evidence="7 17" id="KW-0819">tRNA processing</keyword>
<evidence type="ECO:0000256" key="14">
    <source>
        <dbReference type="ARBA" id="ARBA00023284"/>
    </source>
</evidence>
<evidence type="ECO:0000256" key="8">
    <source>
        <dbReference type="ARBA" id="ARBA00022723"/>
    </source>
</evidence>